<sequence length="55" mass="6137">MFLSLTTFRGFLSERFPILVSTMTSNGGTCIPVLWCRNRSNLVRSILCALPICSL</sequence>
<keyword evidence="2" id="KW-1185">Reference proteome</keyword>
<accession>A0ACB8U2H2</accession>
<reference evidence="1" key="1">
    <citation type="journal article" date="2021" name="Environ. Microbiol.">
        <title>Gene family expansions and transcriptome signatures uncover fungal adaptations to wood decay.</title>
        <authorList>
            <person name="Hage H."/>
            <person name="Miyauchi S."/>
            <person name="Viragh M."/>
            <person name="Drula E."/>
            <person name="Min B."/>
            <person name="Chaduli D."/>
            <person name="Navarro D."/>
            <person name="Favel A."/>
            <person name="Norest M."/>
            <person name="Lesage-Meessen L."/>
            <person name="Balint B."/>
            <person name="Merenyi Z."/>
            <person name="de Eugenio L."/>
            <person name="Morin E."/>
            <person name="Martinez A.T."/>
            <person name="Baldrian P."/>
            <person name="Stursova M."/>
            <person name="Martinez M.J."/>
            <person name="Novotny C."/>
            <person name="Magnuson J.K."/>
            <person name="Spatafora J.W."/>
            <person name="Maurice S."/>
            <person name="Pangilinan J."/>
            <person name="Andreopoulos W."/>
            <person name="LaButti K."/>
            <person name="Hundley H."/>
            <person name="Na H."/>
            <person name="Kuo A."/>
            <person name="Barry K."/>
            <person name="Lipzen A."/>
            <person name="Henrissat B."/>
            <person name="Riley R."/>
            <person name="Ahrendt S."/>
            <person name="Nagy L.G."/>
            <person name="Grigoriev I.V."/>
            <person name="Martin F."/>
            <person name="Rosso M.N."/>
        </authorList>
    </citation>
    <scope>NUCLEOTIDE SEQUENCE</scope>
    <source>
        <strain evidence="1">CBS 384.51</strain>
    </source>
</reference>
<evidence type="ECO:0000313" key="2">
    <source>
        <dbReference type="Proteomes" id="UP001055072"/>
    </source>
</evidence>
<name>A0ACB8U2H2_9APHY</name>
<evidence type="ECO:0000313" key="1">
    <source>
        <dbReference type="EMBL" id="KAI0088577.1"/>
    </source>
</evidence>
<proteinExistence type="predicted"/>
<protein>
    <submittedName>
        <fullName evidence="1">Uncharacterized protein</fullName>
    </submittedName>
</protein>
<gene>
    <name evidence="1" type="ORF">BDY19DRAFT_948413</name>
</gene>
<comment type="caution">
    <text evidence="1">The sequence shown here is derived from an EMBL/GenBank/DDBJ whole genome shotgun (WGS) entry which is preliminary data.</text>
</comment>
<organism evidence="1 2">
    <name type="scientific">Irpex rosettiformis</name>
    <dbReference type="NCBI Taxonomy" id="378272"/>
    <lineage>
        <taxon>Eukaryota</taxon>
        <taxon>Fungi</taxon>
        <taxon>Dikarya</taxon>
        <taxon>Basidiomycota</taxon>
        <taxon>Agaricomycotina</taxon>
        <taxon>Agaricomycetes</taxon>
        <taxon>Polyporales</taxon>
        <taxon>Irpicaceae</taxon>
        <taxon>Irpex</taxon>
    </lineage>
</organism>
<dbReference type="EMBL" id="MU274913">
    <property type="protein sequence ID" value="KAI0088577.1"/>
    <property type="molecule type" value="Genomic_DNA"/>
</dbReference>
<dbReference type="Proteomes" id="UP001055072">
    <property type="component" value="Unassembled WGS sequence"/>
</dbReference>